<keyword evidence="11" id="KW-0560">Oxidoreductase</keyword>
<evidence type="ECO:0000256" key="2">
    <source>
        <dbReference type="ARBA" id="ARBA00022475"/>
    </source>
</evidence>
<dbReference type="NCBIfam" id="NF001419">
    <property type="entry name" value="PRK00293.1"/>
    <property type="match status" value="1"/>
</dbReference>
<dbReference type="Gene3D" id="2.60.40.1250">
    <property type="entry name" value="Thiol:disulfide interchange protein DsbD, N-terminal domain"/>
    <property type="match status" value="1"/>
</dbReference>
<dbReference type="PANTHER" id="PTHR32234:SF0">
    <property type="entry name" value="THIOL:DISULFIDE INTERCHANGE PROTEIN DSBD"/>
    <property type="match status" value="1"/>
</dbReference>
<evidence type="ECO:0000256" key="5">
    <source>
        <dbReference type="ARBA" id="ARBA00022989"/>
    </source>
</evidence>
<feature type="transmembrane region" description="Helical" evidence="8">
    <location>
        <begin position="284"/>
        <end position="314"/>
    </location>
</feature>
<dbReference type="InterPro" id="IPR036249">
    <property type="entry name" value="Thioredoxin-like_sf"/>
</dbReference>
<feature type="transmembrane region" description="Helical" evidence="8">
    <location>
        <begin position="169"/>
        <end position="194"/>
    </location>
</feature>
<dbReference type="Pfam" id="PF00085">
    <property type="entry name" value="Thioredoxin"/>
    <property type="match status" value="1"/>
</dbReference>
<dbReference type="PANTHER" id="PTHR32234">
    <property type="entry name" value="THIOL:DISULFIDE INTERCHANGE PROTEIN DSBD"/>
    <property type="match status" value="1"/>
</dbReference>
<keyword evidence="3 8" id="KW-0812">Transmembrane</keyword>
<evidence type="ECO:0000256" key="9">
    <source>
        <dbReference type="SAM" id="SignalP"/>
    </source>
</evidence>
<keyword evidence="6 8" id="KW-0472">Membrane</keyword>
<dbReference type="Proteomes" id="UP000789359">
    <property type="component" value="Unassembled WGS sequence"/>
</dbReference>
<keyword evidence="2" id="KW-1003">Cell membrane</keyword>
<feature type="transmembrane region" description="Helical" evidence="8">
    <location>
        <begin position="361"/>
        <end position="379"/>
    </location>
</feature>
<proteinExistence type="predicted"/>
<evidence type="ECO:0000256" key="6">
    <source>
        <dbReference type="ARBA" id="ARBA00023136"/>
    </source>
</evidence>
<gene>
    <name evidence="11" type="primary">dsbD</name>
    <name evidence="11" type="ORF">LMG8286_00468</name>
</gene>
<feature type="signal peptide" evidence="9">
    <location>
        <begin position="1"/>
        <end position="17"/>
    </location>
</feature>
<organism evidence="11 12">
    <name type="scientific">Campylobacter suis</name>
    <dbReference type="NCBI Taxonomy" id="2790657"/>
    <lineage>
        <taxon>Bacteria</taxon>
        <taxon>Pseudomonadati</taxon>
        <taxon>Campylobacterota</taxon>
        <taxon>Epsilonproteobacteria</taxon>
        <taxon>Campylobacterales</taxon>
        <taxon>Campylobacteraceae</taxon>
        <taxon>Campylobacter</taxon>
    </lineage>
</organism>
<feature type="transmembrane region" description="Helical" evidence="8">
    <location>
        <begin position="206"/>
        <end position="231"/>
    </location>
</feature>
<dbReference type="PROSITE" id="PS00194">
    <property type="entry name" value="THIOREDOXIN_1"/>
    <property type="match status" value="1"/>
</dbReference>
<dbReference type="InterPro" id="IPR036929">
    <property type="entry name" value="DsbDN_sf"/>
</dbReference>
<feature type="chain" id="PRO_5046412370" evidence="9">
    <location>
        <begin position="18"/>
        <end position="571"/>
    </location>
</feature>
<dbReference type="InterPro" id="IPR028250">
    <property type="entry name" value="DsbDN"/>
</dbReference>
<dbReference type="SUPFAM" id="SSF52833">
    <property type="entry name" value="Thioredoxin-like"/>
    <property type="match status" value="1"/>
</dbReference>
<keyword evidence="7" id="KW-0676">Redox-active center</keyword>
<dbReference type="Pfam" id="PF02683">
    <property type="entry name" value="DsbD_TM"/>
    <property type="match status" value="1"/>
</dbReference>
<keyword evidence="4" id="KW-0201">Cytochrome c-type biogenesis</keyword>
<comment type="caution">
    <text evidence="11">The sequence shown here is derived from an EMBL/GenBank/DDBJ whole genome shotgun (WGS) entry which is preliminary data.</text>
</comment>
<dbReference type="PROSITE" id="PS51352">
    <property type="entry name" value="THIOREDOXIN_2"/>
    <property type="match status" value="1"/>
</dbReference>
<evidence type="ECO:0000256" key="4">
    <source>
        <dbReference type="ARBA" id="ARBA00022748"/>
    </source>
</evidence>
<feature type="transmembrane region" description="Helical" evidence="8">
    <location>
        <begin position="415"/>
        <end position="435"/>
    </location>
</feature>
<evidence type="ECO:0000256" key="1">
    <source>
        <dbReference type="ARBA" id="ARBA00004651"/>
    </source>
</evidence>
<evidence type="ECO:0000256" key="8">
    <source>
        <dbReference type="SAM" id="Phobius"/>
    </source>
</evidence>
<dbReference type="Pfam" id="PF11412">
    <property type="entry name" value="DsbD_N"/>
    <property type="match status" value="1"/>
</dbReference>
<evidence type="ECO:0000256" key="7">
    <source>
        <dbReference type="ARBA" id="ARBA00023284"/>
    </source>
</evidence>
<feature type="transmembrane region" description="Helical" evidence="8">
    <location>
        <begin position="385"/>
        <end position="403"/>
    </location>
</feature>
<dbReference type="CDD" id="cd02953">
    <property type="entry name" value="DsbDgamma"/>
    <property type="match status" value="1"/>
</dbReference>
<keyword evidence="12" id="KW-1185">Reference proteome</keyword>
<comment type="subcellular location">
    <subcellularLocation>
        <location evidence="1">Cell membrane</location>
        <topology evidence="1">Multi-pass membrane protein</topology>
    </subcellularLocation>
</comment>
<dbReference type="Gene3D" id="3.40.30.10">
    <property type="entry name" value="Glutaredoxin"/>
    <property type="match status" value="1"/>
</dbReference>
<name>A0ABM8Q1K5_9BACT</name>
<dbReference type="EMBL" id="CAJHOE010000001">
    <property type="protein sequence ID" value="CAD7286649.1"/>
    <property type="molecule type" value="Genomic_DNA"/>
</dbReference>
<keyword evidence="5 8" id="KW-1133">Transmembrane helix</keyword>
<protein>
    <submittedName>
        <fullName evidence="11">Thiol:disulfide interchange protein DsbD</fullName>
        <ecNumber evidence="11">1.8.1.8</ecNumber>
    </submittedName>
</protein>
<dbReference type="RefSeq" id="WP_230056254.1">
    <property type="nucleotide sequence ID" value="NZ_CAJHOE010000001.1"/>
</dbReference>
<dbReference type="InterPro" id="IPR035671">
    <property type="entry name" value="DsbD_gamma"/>
</dbReference>
<feature type="transmembrane region" description="Helical" evidence="8">
    <location>
        <begin position="320"/>
        <end position="341"/>
    </location>
</feature>
<dbReference type="InterPro" id="IPR017937">
    <property type="entry name" value="Thioredoxin_CS"/>
</dbReference>
<dbReference type="SUPFAM" id="SSF74863">
    <property type="entry name" value="Thiol:disulfide interchange protein DsbD, N-terminal domain (DsbD-alpha)"/>
    <property type="match status" value="1"/>
</dbReference>
<dbReference type="InterPro" id="IPR013766">
    <property type="entry name" value="Thioredoxin_domain"/>
</dbReference>
<dbReference type="GO" id="GO:0047134">
    <property type="term" value="F:protein-disulfide reductase [NAD(P)H] activity"/>
    <property type="evidence" value="ECO:0007669"/>
    <property type="project" value="UniProtKB-EC"/>
</dbReference>
<evidence type="ECO:0000313" key="12">
    <source>
        <dbReference type="Proteomes" id="UP000789359"/>
    </source>
</evidence>
<feature type="transmembrane region" description="Helical" evidence="8">
    <location>
        <begin position="243"/>
        <end position="263"/>
    </location>
</feature>
<sequence>MLRLITALLLTTCIAFSQVLNTSEAFDIKHKINTDGVEFSFKFGENIYIYKDTFNILLDGKNINNSLDMPPHEQSGEYNIIFKEFSLLVPKNLLQNDISTITLNYQGCAKNGICYRPQTKIYTISHKNGELKASEQAENTSEEVSELADDERIANELKDTNFILSLATFFGYGLLLALTPCIFPMIPILSSIIISKGGSQLETWRGFVLSLVYVVAMSLAYALAGVVASFLGLGLGGMLQNGWVLGSFALVFIGLAFSMFGFYDLRLPAKFENFISKRSQGKSSLFGVFIMGFAAALVVSPCVAAPLAGALLYIAQSGNALYGGLMLFVMGLGMGIPLLVIGASSGKILPKPGEWMDAIKAAFGFLMLAMAVWLLARTLGSGFELAGYGVIGVFMAVFFGAFEPASSAKQRVKKAIFLLLFIYSAMLLVGAFSGAKDPLKPLANFNQNTNSKEIQNELNFRSITNPTELKQAIQIAQKPVMIDFYADWCASCKELESITFTDQAVAKRLKEFELIRIDVTKQSSENDAILKEFSLIDPPALLFFKNGEQLSSKRIIGFISPEKFLEKISGI</sequence>
<evidence type="ECO:0000313" key="11">
    <source>
        <dbReference type="EMBL" id="CAD7286649.1"/>
    </source>
</evidence>
<keyword evidence="9" id="KW-0732">Signal</keyword>
<feature type="domain" description="Thioredoxin" evidence="10">
    <location>
        <begin position="436"/>
        <end position="571"/>
    </location>
</feature>
<evidence type="ECO:0000256" key="3">
    <source>
        <dbReference type="ARBA" id="ARBA00022692"/>
    </source>
</evidence>
<dbReference type="EC" id="1.8.1.8" evidence="11"/>
<evidence type="ECO:0000259" key="10">
    <source>
        <dbReference type="PROSITE" id="PS51352"/>
    </source>
</evidence>
<dbReference type="InterPro" id="IPR003834">
    <property type="entry name" value="Cyt_c_assmbl_TM_dom"/>
</dbReference>
<reference evidence="11 12" key="1">
    <citation type="submission" date="2020-11" db="EMBL/GenBank/DDBJ databases">
        <authorList>
            <person name="Peeters C."/>
        </authorList>
    </citation>
    <scope>NUCLEOTIDE SEQUENCE [LARGE SCALE GENOMIC DNA]</scope>
    <source>
        <strain evidence="11 12">LMG 8286</strain>
    </source>
</reference>
<accession>A0ABM8Q1K5</accession>